<evidence type="ECO:0000259" key="4">
    <source>
        <dbReference type="Pfam" id="PF00703"/>
    </source>
</evidence>
<comment type="caution">
    <text evidence="8">The sequence shown here is derived from an EMBL/GenBank/DDBJ whole genome shotgun (WGS) entry which is preliminary data.</text>
</comment>
<dbReference type="Proteomes" id="UP000636010">
    <property type="component" value="Unassembled WGS sequence"/>
</dbReference>
<evidence type="ECO:0000259" key="5">
    <source>
        <dbReference type="Pfam" id="PF02836"/>
    </source>
</evidence>
<organism evidence="8 9">
    <name type="scientific">Marivirga lumbricoides</name>
    <dbReference type="NCBI Taxonomy" id="1046115"/>
    <lineage>
        <taxon>Bacteria</taxon>
        <taxon>Pseudomonadati</taxon>
        <taxon>Bacteroidota</taxon>
        <taxon>Cytophagia</taxon>
        <taxon>Cytophagales</taxon>
        <taxon>Marivirgaceae</taxon>
        <taxon>Marivirga</taxon>
    </lineage>
</organism>
<keyword evidence="9" id="KW-1185">Reference proteome</keyword>
<keyword evidence="3" id="KW-0326">Glycosidase</keyword>
<proteinExistence type="inferred from homology"/>
<dbReference type="InterPro" id="IPR008979">
    <property type="entry name" value="Galactose-bd-like_sf"/>
</dbReference>
<dbReference type="Gene3D" id="2.60.120.430">
    <property type="entry name" value="Galactose-binding lectin"/>
    <property type="match status" value="1"/>
</dbReference>
<dbReference type="Pfam" id="PF00703">
    <property type="entry name" value="Glyco_hydro_2"/>
    <property type="match status" value="1"/>
</dbReference>
<dbReference type="EMBL" id="BMEC01000009">
    <property type="protein sequence ID" value="GGC40910.1"/>
    <property type="molecule type" value="Genomic_DNA"/>
</dbReference>
<dbReference type="RefSeq" id="WP_188464546.1">
    <property type="nucleotide sequence ID" value="NZ_BAABHU010000009.1"/>
</dbReference>
<evidence type="ECO:0000313" key="9">
    <source>
        <dbReference type="Proteomes" id="UP000636010"/>
    </source>
</evidence>
<dbReference type="InterPro" id="IPR017853">
    <property type="entry name" value="GH"/>
</dbReference>
<accession>A0ABQ1MHK0</accession>
<feature type="domain" description="Glycosyl hydrolases family 2 sugar binding" evidence="6">
    <location>
        <begin position="52"/>
        <end position="151"/>
    </location>
</feature>
<dbReference type="SUPFAM" id="SSF51445">
    <property type="entry name" value="(Trans)glycosidases"/>
    <property type="match status" value="1"/>
</dbReference>
<dbReference type="InterPro" id="IPR006104">
    <property type="entry name" value="Glyco_hydro_2_N"/>
</dbReference>
<dbReference type="Pfam" id="PF02836">
    <property type="entry name" value="Glyco_hydro_2_C"/>
    <property type="match status" value="1"/>
</dbReference>
<evidence type="ECO:0000313" key="8">
    <source>
        <dbReference type="EMBL" id="GGC40910.1"/>
    </source>
</evidence>
<feature type="domain" description="Glycoside hydrolase family 2 immunoglobulin-like beta-sandwich" evidence="4">
    <location>
        <begin position="171"/>
        <end position="270"/>
    </location>
</feature>
<protein>
    <submittedName>
        <fullName evidence="8">Beta-galactosidase</fullName>
    </submittedName>
</protein>
<keyword evidence="2" id="KW-0378">Hydrolase</keyword>
<dbReference type="SUPFAM" id="SSF49303">
    <property type="entry name" value="beta-Galactosidase/glucuronidase domain"/>
    <property type="match status" value="1"/>
</dbReference>
<evidence type="ECO:0000259" key="6">
    <source>
        <dbReference type="Pfam" id="PF02837"/>
    </source>
</evidence>
<sequence>MDISAQSGRNIQSLNYSWSFHKGEIADTAEWTTVNLPHTWNAFDPFDEEKGYYRGVSYYKRSLKLPLAENKNWFLYFEGVNQVAEVYVNGQLATKHIGGYTGFSVPLTQFLQEGENQLLVKVDNSHNEAIAPLKGDFNFYGGIYRDVFLISTGKTHFEFSEYGDKGIFISTPKVSEKEALVTARLNISSSDKSSLKIITELIDPEGISIFKKTKKTSLKSGTNTLSYDLPKVNNPKLWHPDHPYLYQLKISLESAKGQKLDEQMVPFGFRWFRFDANDGFYLNGKYLKLIGTNRHQDFEGLGNALSDQRHLNDVQLIKEMGSNFFRTAHYPQDPAVIRAANKLGLLVSMEIPLDHDITDSEAFYENSQHMMKEMIRQNYNHPSIIIWAYMNEMLLGRNLEKDQEIIKKIVDFAKVLEDLTRKEDSSRYTMIPNHGSLELYQKAGLTQIPMLVGWNLYFGWYEAQLGAGKFLDAYHQLVPAKPMVITEYGAGSDPRIRSFNPVRFDFSIEWQTKFHQQNLIDIMERPFVSGAAVWNLADFGSENRNDAVPKINSKGLISVDRTPKDAYHLYQAWLLKKPFVKIGGENWQSRVGYSDKQNLQVFTNADHIELLVNGQAADLLSFENHLSEWRVSLKTGRNILKATAYFGDSSITDYSEINFGKINKDWLSNNTLYFNCGANFFFTDPIDHITWLPETEFNNELLGYKGGEVFMPRGQGVGTDREIFLTNNDPIYQTARIGGEYYFDLEAGQYEVVLHWAEIDPAYQDKNRQFDILFNDKVVVEGLQSKAAFTAISKKIITYVDKEGLKISFKLKEGEPILNAIEIRKL</sequence>
<dbReference type="Pfam" id="PF02837">
    <property type="entry name" value="Glyco_hydro_2_N"/>
    <property type="match status" value="1"/>
</dbReference>
<evidence type="ECO:0000256" key="3">
    <source>
        <dbReference type="ARBA" id="ARBA00023295"/>
    </source>
</evidence>
<dbReference type="Gene3D" id="2.60.40.10">
    <property type="entry name" value="Immunoglobulins"/>
    <property type="match status" value="2"/>
</dbReference>
<dbReference type="InterPro" id="IPR006102">
    <property type="entry name" value="Ig-like_GH2"/>
</dbReference>
<dbReference type="SUPFAM" id="SSF49785">
    <property type="entry name" value="Galactose-binding domain-like"/>
    <property type="match status" value="1"/>
</dbReference>
<dbReference type="PRINTS" id="PR00132">
    <property type="entry name" value="GLHYDRLASE2"/>
</dbReference>
<feature type="domain" description="Glycoside hydrolase family 2 catalytic" evidence="5">
    <location>
        <begin position="278"/>
        <end position="572"/>
    </location>
</feature>
<dbReference type="InterPro" id="IPR036156">
    <property type="entry name" value="Beta-gal/glucu_dom_sf"/>
</dbReference>
<dbReference type="Gene3D" id="3.20.20.80">
    <property type="entry name" value="Glycosidases"/>
    <property type="match status" value="1"/>
</dbReference>
<dbReference type="Gene3D" id="2.60.120.260">
    <property type="entry name" value="Galactose-binding domain-like"/>
    <property type="match status" value="1"/>
</dbReference>
<dbReference type="Pfam" id="PF11721">
    <property type="entry name" value="Malectin"/>
    <property type="match status" value="1"/>
</dbReference>
<dbReference type="PANTHER" id="PTHR42732">
    <property type="entry name" value="BETA-GALACTOSIDASE"/>
    <property type="match status" value="1"/>
</dbReference>
<dbReference type="PANTHER" id="PTHR42732:SF1">
    <property type="entry name" value="BETA-MANNOSIDASE"/>
    <property type="match status" value="1"/>
</dbReference>
<dbReference type="InterPro" id="IPR006103">
    <property type="entry name" value="Glyco_hydro_2_cat"/>
</dbReference>
<feature type="domain" description="Malectin" evidence="7">
    <location>
        <begin position="674"/>
        <end position="810"/>
    </location>
</feature>
<dbReference type="InterPro" id="IPR051913">
    <property type="entry name" value="GH2_Domain-Containing"/>
</dbReference>
<evidence type="ECO:0000259" key="7">
    <source>
        <dbReference type="Pfam" id="PF11721"/>
    </source>
</evidence>
<dbReference type="InterPro" id="IPR021720">
    <property type="entry name" value="Malectin_dom"/>
</dbReference>
<dbReference type="InterPro" id="IPR013783">
    <property type="entry name" value="Ig-like_fold"/>
</dbReference>
<dbReference type="InterPro" id="IPR006101">
    <property type="entry name" value="Glyco_hydro_2"/>
</dbReference>
<name>A0ABQ1MHK0_9BACT</name>
<comment type="similarity">
    <text evidence="1">Belongs to the glycosyl hydrolase 2 family.</text>
</comment>
<gene>
    <name evidence="8" type="ORF">GCM10011506_28100</name>
</gene>
<reference evidence="9" key="1">
    <citation type="journal article" date="2019" name="Int. J. Syst. Evol. Microbiol.">
        <title>The Global Catalogue of Microorganisms (GCM) 10K type strain sequencing project: providing services to taxonomists for standard genome sequencing and annotation.</title>
        <authorList>
            <consortium name="The Broad Institute Genomics Platform"/>
            <consortium name="The Broad Institute Genome Sequencing Center for Infectious Disease"/>
            <person name="Wu L."/>
            <person name="Ma J."/>
        </authorList>
    </citation>
    <scope>NUCLEOTIDE SEQUENCE [LARGE SCALE GENOMIC DNA]</scope>
    <source>
        <strain evidence="9">CGMCC 1.10832</strain>
    </source>
</reference>
<evidence type="ECO:0000256" key="2">
    <source>
        <dbReference type="ARBA" id="ARBA00022801"/>
    </source>
</evidence>
<evidence type="ECO:0000256" key="1">
    <source>
        <dbReference type="ARBA" id="ARBA00007401"/>
    </source>
</evidence>